<reference evidence="2" key="1">
    <citation type="journal article" date="2019" name="Int. J. Syst. Evol. Microbiol.">
        <title>The Global Catalogue of Microorganisms (GCM) 10K type strain sequencing project: providing services to taxonomists for standard genome sequencing and annotation.</title>
        <authorList>
            <consortium name="The Broad Institute Genomics Platform"/>
            <consortium name="The Broad Institute Genome Sequencing Center for Infectious Disease"/>
            <person name="Wu L."/>
            <person name="Ma J."/>
        </authorList>
    </citation>
    <scope>NUCLEOTIDE SEQUENCE [LARGE SCALE GENOMIC DNA]</scope>
    <source>
        <strain evidence="2">JCM 13852</strain>
    </source>
</reference>
<organism evidence="1 2">
    <name type="scientific">Streptomyces incanus</name>
    <dbReference type="NCBI Taxonomy" id="887453"/>
    <lineage>
        <taxon>Bacteria</taxon>
        <taxon>Bacillati</taxon>
        <taxon>Actinomycetota</taxon>
        <taxon>Actinomycetes</taxon>
        <taxon>Kitasatosporales</taxon>
        <taxon>Streptomycetaceae</taxon>
        <taxon>Streptomyces</taxon>
    </lineage>
</organism>
<dbReference type="CDD" id="cd00164">
    <property type="entry name" value="S1_like"/>
    <property type="match status" value="1"/>
</dbReference>
<comment type="caution">
    <text evidence="1">The sequence shown here is derived from an EMBL/GenBank/DDBJ whole genome shotgun (WGS) entry which is preliminary data.</text>
</comment>
<dbReference type="Proteomes" id="UP001596183">
    <property type="component" value="Unassembled WGS sequence"/>
</dbReference>
<proteinExistence type="predicted"/>
<evidence type="ECO:0000313" key="2">
    <source>
        <dbReference type="Proteomes" id="UP001596183"/>
    </source>
</evidence>
<sequence>MAAAVDVIRFGVLRVLDDGPDHPVFPCVGFITIPELSWQRFETASDIVRTGQRVSCEFLQCDTSAVRW</sequence>
<accession>A0ABW0XJ78</accession>
<gene>
    <name evidence="1" type="ORF">ACFP2V_00065</name>
</gene>
<keyword evidence="2" id="KW-1185">Reference proteome</keyword>
<dbReference type="InterPro" id="IPR012340">
    <property type="entry name" value="NA-bd_OB-fold"/>
</dbReference>
<dbReference type="RefSeq" id="WP_381204189.1">
    <property type="nucleotide sequence ID" value="NZ_JBHSPC010000001.1"/>
</dbReference>
<dbReference type="Gene3D" id="2.40.50.140">
    <property type="entry name" value="Nucleic acid-binding proteins"/>
    <property type="match status" value="1"/>
</dbReference>
<protein>
    <submittedName>
        <fullName evidence="1">S1 domain-containing protein</fullName>
    </submittedName>
</protein>
<evidence type="ECO:0000313" key="1">
    <source>
        <dbReference type="EMBL" id="MFC5668566.1"/>
    </source>
</evidence>
<name>A0ABW0XJ78_9ACTN</name>
<dbReference type="EMBL" id="JBHSPC010000001">
    <property type="protein sequence ID" value="MFC5668566.1"/>
    <property type="molecule type" value="Genomic_DNA"/>
</dbReference>